<evidence type="ECO:0000259" key="2">
    <source>
        <dbReference type="Pfam" id="PF03703"/>
    </source>
</evidence>
<keyword evidence="1" id="KW-0472">Membrane</keyword>
<feature type="domain" description="YdbS-like PH" evidence="2">
    <location>
        <begin position="81"/>
        <end position="140"/>
    </location>
</feature>
<dbReference type="STRING" id="1619013.UT41_C0001G0254"/>
<keyword evidence="1" id="KW-1133">Transmembrane helix</keyword>
<reference evidence="3 4" key="1">
    <citation type="journal article" date="2015" name="Nature">
        <title>rRNA introns, odd ribosomes, and small enigmatic genomes across a large radiation of phyla.</title>
        <authorList>
            <person name="Brown C.T."/>
            <person name="Hug L.A."/>
            <person name="Thomas B.C."/>
            <person name="Sharon I."/>
            <person name="Castelle C.J."/>
            <person name="Singh A."/>
            <person name="Wilkins M.J."/>
            <person name="Williams K.H."/>
            <person name="Banfield J.F."/>
        </authorList>
    </citation>
    <scope>NUCLEOTIDE SEQUENCE [LARGE SCALE GENOMIC DNA]</scope>
</reference>
<dbReference type="InterPro" id="IPR005182">
    <property type="entry name" value="YdbS-like_PH"/>
</dbReference>
<dbReference type="EMBL" id="LBWR01000001">
    <property type="protein sequence ID" value="KKR12710.1"/>
    <property type="molecule type" value="Genomic_DNA"/>
</dbReference>
<feature type="transmembrane region" description="Helical" evidence="1">
    <location>
        <begin position="30"/>
        <end position="58"/>
    </location>
</feature>
<protein>
    <recommendedName>
        <fullName evidence="2">YdbS-like PH domain-containing protein</fullName>
    </recommendedName>
</protein>
<evidence type="ECO:0000256" key="1">
    <source>
        <dbReference type="SAM" id="Phobius"/>
    </source>
</evidence>
<dbReference type="Proteomes" id="UP000034665">
    <property type="component" value="Unassembled WGS sequence"/>
</dbReference>
<sequence>MAEETTNQVLISPENTVAKMHPHPFAYITYYLGGLFIFLVSYWYGYLYTAVGLLVMIVSELLRRADTFYILNEGVARNFSLFSTRHIFTGYDAIRTVTVSQGPINRILGVGDITLITSGLEEGTIQFTGVKKPAEVAKLIQDRLV</sequence>
<dbReference type="AlphaFoldDB" id="A0A0G0QQR1"/>
<keyword evidence="1" id="KW-0812">Transmembrane</keyword>
<name>A0A0G0QQR1_9BACT</name>
<dbReference type="Pfam" id="PF03703">
    <property type="entry name" value="bPH_2"/>
    <property type="match status" value="1"/>
</dbReference>
<proteinExistence type="predicted"/>
<gene>
    <name evidence="3" type="ORF">UT41_C0001G0254</name>
</gene>
<organism evidence="3 4">
    <name type="scientific">Candidatus Wolfebacteria bacterium GW2011_GWC2_39_22</name>
    <dbReference type="NCBI Taxonomy" id="1619013"/>
    <lineage>
        <taxon>Bacteria</taxon>
        <taxon>Candidatus Wolfeibacteriota</taxon>
    </lineage>
</organism>
<comment type="caution">
    <text evidence="3">The sequence shown here is derived from an EMBL/GenBank/DDBJ whole genome shotgun (WGS) entry which is preliminary data.</text>
</comment>
<accession>A0A0G0QQR1</accession>
<evidence type="ECO:0000313" key="3">
    <source>
        <dbReference type="EMBL" id="KKR12710.1"/>
    </source>
</evidence>
<evidence type="ECO:0000313" key="4">
    <source>
        <dbReference type="Proteomes" id="UP000034665"/>
    </source>
</evidence>